<proteinExistence type="predicted"/>
<gene>
    <name evidence="3" type="ORF">CEE63_03120</name>
</gene>
<dbReference type="InterPro" id="IPR006840">
    <property type="entry name" value="ChaC"/>
</dbReference>
<dbReference type="GO" id="GO:0005737">
    <property type="term" value="C:cytoplasm"/>
    <property type="evidence" value="ECO:0007669"/>
    <property type="project" value="TreeGrafter"/>
</dbReference>
<organism evidence="3 4">
    <name type="scientific">Stenotrophomonas maltophilia</name>
    <name type="common">Pseudomonas maltophilia</name>
    <name type="synonym">Xanthomonas maltophilia</name>
    <dbReference type="NCBI Taxonomy" id="40324"/>
    <lineage>
        <taxon>Bacteria</taxon>
        <taxon>Pseudomonadati</taxon>
        <taxon>Pseudomonadota</taxon>
        <taxon>Gammaproteobacteria</taxon>
        <taxon>Lysobacterales</taxon>
        <taxon>Lysobacteraceae</taxon>
        <taxon>Stenotrophomonas</taxon>
        <taxon>Stenotrophomonas maltophilia group</taxon>
    </lineage>
</organism>
<comment type="caution">
    <text evidence="3">The sequence shown here is derived from an EMBL/GenBank/DDBJ whole genome shotgun (WGS) entry which is preliminary data.</text>
</comment>
<dbReference type="PANTHER" id="PTHR12192:SF2">
    <property type="entry name" value="GLUTATHIONE-SPECIFIC GAMMA-GLUTAMYLCYCLOTRANSFERASE 2"/>
    <property type="match status" value="1"/>
</dbReference>
<dbReference type="Proteomes" id="UP000197090">
    <property type="component" value="Unassembled WGS sequence"/>
</dbReference>
<dbReference type="InterPro" id="IPR036568">
    <property type="entry name" value="GGCT-like_sf"/>
</dbReference>
<dbReference type="EMBL" id="NIVX01000026">
    <property type="protein sequence ID" value="OWQ78014.1"/>
    <property type="molecule type" value="Genomic_DNA"/>
</dbReference>
<reference evidence="3 4" key="1">
    <citation type="submission" date="2017-06" db="EMBL/GenBank/DDBJ databases">
        <authorList>
            <person name="Kim H.J."/>
            <person name="Triplett B.A."/>
        </authorList>
    </citation>
    <scope>NUCLEOTIDE SEQUENCE [LARGE SCALE GENOMIC DNA]</scope>
    <source>
        <strain evidence="3 4">594</strain>
    </source>
</reference>
<dbReference type="AlphaFoldDB" id="A0A246IDB3"/>
<evidence type="ECO:0000256" key="2">
    <source>
        <dbReference type="ARBA" id="ARBA00023239"/>
    </source>
</evidence>
<keyword evidence="2" id="KW-0456">Lyase</keyword>
<protein>
    <recommendedName>
        <fullName evidence="1">glutathione-specific gamma-glutamylcyclotransferase</fullName>
        <ecNumber evidence="1">4.3.2.7</ecNumber>
    </recommendedName>
</protein>
<keyword evidence="3" id="KW-0808">Transferase</keyword>
<dbReference type="InterPro" id="IPR013024">
    <property type="entry name" value="GGCT-like"/>
</dbReference>
<accession>A0A246IDB3</accession>
<dbReference type="GO" id="GO:0061928">
    <property type="term" value="F:glutathione specific gamma-glutamylcyclotransferase activity"/>
    <property type="evidence" value="ECO:0007669"/>
    <property type="project" value="UniProtKB-EC"/>
</dbReference>
<evidence type="ECO:0000313" key="3">
    <source>
        <dbReference type="EMBL" id="OWQ78014.1"/>
    </source>
</evidence>
<dbReference type="EC" id="4.3.2.7" evidence="1"/>
<sequence length="227" mass="25099">MKDAMVEKAPVVLSRQSLLDGSFLESIPTIDGLSPWTLDQVSESVAKILEARRGTAPVWVFAYGSLIWNPLIDFEESIQATLHGWRRSFCIRLMIGRATVSQPGRMMGLVEGGTTTGFAFRIKESKLTEELQILWAREMVLGGYRPEWVWLEGPSGPVQALTFVADTHSMLFEASDDPDRIAQLVGAATGPLGRNRDYVVQLSNALKANSMNDLYVQRLSALLSLQA</sequence>
<dbReference type="GO" id="GO:0006751">
    <property type="term" value="P:glutathione catabolic process"/>
    <property type="evidence" value="ECO:0007669"/>
    <property type="project" value="InterPro"/>
</dbReference>
<dbReference type="GO" id="GO:0016740">
    <property type="term" value="F:transferase activity"/>
    <property type="evidence" value="ECO:0007669"/>
    <property type="project" value="UniProtKB-KW"/>
</dbReference>
<dbReference type="PANTHER" id="PTHR12192">
    <property type="entry name" value="CATION TRANSPORT PROTEIN CHAC-RELATED"/>
    <property type="match status" value="1"/>
</dbReference>
<evidence type="ECO:0000256" key="1">
    <source>
        <dbReference type="ARBA" id="ARBA00012344"/>
    </source>
</evidence>
<evidence type="ECO:0000313" key="4">
    <source>
        <dbReference type="Proteomes" id="UP000197090"/>
    </source>
</evidence>
<dbReference type="RefSeq" id="WP_088496357.1">
    <property type="nucleotide sequence ID" value="NZ_NIVX01000026.1"/>
</dbReference>
<dbReference type="SUPFAM" id="SSF110857">
    <property type="entry name" value="Gamma-glutamyl cyclotransferase-like"/>
    <property type="match status" value="1"/>
</dbReference>
<name>A0A246IDB3_STEMA</name>
<dbReference type="Pfam" id="PF04752">
    <property type="entry name" value="ChaC"/>
    <property type="match status" value="1"/>
</dbReference>
<dbReference type="Gene3D" id="3.10.490.10">
    <property type="entry name" value="Gamma-glutamyl cyclotransferase-like"/>
    <property type="match status" value="1"/>
</dbReference>
<dbReference type="CDD" id="cd06661">
    <property type="entry name" value="GGCT_like"/>
    <property type="match status" value="1"/>
</dbReference>